<gene>
    <name evidence="2" type="ORF">MM171A01912_0003</name>
    <name evidence="3" type="ORF">MM171B00803_0005</name>
</gene>
<sequence>MGRIKGYKKGTRKIKYICQYCGKEFFDFISGKRKFCDKKCFYKSGVTMIGKKHTEESKIKMRVNQSIASKNTQFKKGHEFIKGGEKGWFKKGQKPYNWAGGKRTPSQKIKDDVRYKRWRDAVFKRDDYTCMKCNERGCVLHPHHLESKSKNPDLAYTVSNGVTLCEKCHKIFHKKFGIYTNKRQYENFCSSIG</sequence>
<name>A0A6M3LXQ1_9ZZZZ</name>
<dbReference type="CDD" id="cd00085">
    <property type="entry name" value="HNHc"/>
    <property type="match status" value="1"/>
</dbReference>
<feature type="domain" description="HNH nuclease" evidence="1">
    <location>
        <begin position="117"/>
        <end position="170"/>
    </location>
</feature>
<accession>A0A6M3LXQ1</accession>
<dbReference type="Gene3D" id="1.10.30.50">
    <property type="match status" value="1"/>
</dbReference>
<protein>
    <recommendedName>
        <fullName evidence="1">HNH nuclease domain-containing protein</fullName>
    </recommendedName>
</protein>
<evidence type="ECO:0000313" key="2">
    <source>
        <dbReference type="EMBL" id="QJA98332.1"/>
    </source>
</evidence>
<organism evidence="2">
    <name type="scientific">viral metagenome</name>
    <dbReference type="NCBI Taxonomy" id="1070528"/>
    <lineage>
        <taxon>unclassified sequences</taxon>
        <taxon>metagenomes</taxon>
        <taxon>organismal metagenomes</taxon>
    </lineage>
</organism>
<evidence type="ECO:0000259" key="1">
    <source>
        <dbReference type="SMART" id="SM00507"/>
    </source>
</evidence>
<dbReference type="EMBL" id="MT143838">
    <property type="protein sequence ID" value="QJB03301.1"/>
    <property type="molecule type" value="Genomic_DNA"/>
</dbReference>
<evidence type="ECO:0000313" key="3">
    <source>
        <dbReference type="EMBL" id="QJB03301.1"/>
    </source>
</evidence>
<proteinExistence type="predicted"/>
<dbReference type="InterPro" id="IPR003615">
    <property type="entry name" value="HNH_nuc"/>
</dbReference>
<reference evidence="2" key="1">
    <citation type="submission" date="2020-03" db="EMBL/GenBank/DDBJ databases">
        <title>The deep terrestrial virosphere.</title>
        <authorList>
            <person name="Holmfeldt K."/>
            <person name="Nilsson E."/>
            <person name="Simone D."/>
            <person name="Lopez-Fernandez M."/>
            <person name="Wu X."/>
            <person name="de Brujin I."/>
            <person name="Lundin D."/>
            <person name="Andersson A."/>
            <person name="Bertilsson S."/>
            <person name="Dopson M."/>
        </authorList>
    </citation>
    <scope>NUCLEOTIDE SEQUENCE</scope>
    <source>
        <strain evidence="2">MM171A01912</strain>
        <strain evidence="3">MM171B00803</strain>
    </source>
</reference>
<dbReference type="SMART" id="SM00507">
    <property type="entry name" value="HNHc"/>
    <property type="match status" value="1"/>
</dbReference>
<dbReference type="AlphaFoldDB" id="A0A6M3LXQ1"/>
<dbReference type="EMBL" id="MT143572">
    <property type="protein sequence ID" value="QJA98332.1"/>
    <property type="molecule type" value="Genomic_DNA"/>
</dbReference>